<feature type="region of interest" description="Disordered" evidence="1">
    <location>
        <begin position="54"/>
        <end position="80"/>
    </location>
</feature>
<proteinExistence type="predicted"/>
<evidence type="ECO:0000256" key="1">
    <source>
        <dbReference type="SAM" id="MobiDB-lite"/>
    </source>
</evidence>
<keyword evidence="3" id="KW-1185">Reference proteome</keyword>
<protein>
    <submittedName>
        <fullName evidence="2">Uncharacterized protein</fullName>
    </submittedName>
</protein>
<name>A0ABS7D5F2_9BACL</name>
<dbReference type="EMBL" id="JAHZIJ010000005">
    <property type="protein sequence ID" value="MBW7475154.1"/>
    <property type="molecule type" value="Genomic_DNA"/>
</dbReference>
<evidence type="ECO:0000313" key="3">
    <source>
        <dbReference type="Proteomes" id="UP000812277"/>
    </source>
</evidence>
<comment type="caution">
    <text evidence="2">The sequence shown here is derived from an EMBL/GenBank/DDBJ whole genome shotgun (WGS) entry which is preliminary data.</text>
</comment>
<organism evidence="2 3">
    <name type="scientific">Paenibacillus oenotherae</name>
    <dbReference type="NCBI Taxonomy" id="1435645"/>
    <lineage>
        <taxon>Bacteria</taxon>
        <taxon>Bacillati</taxon>
        <taxon>Bacillota</taxon>
        <taxon>Bacilli</taxon>
        <taxon>Bacillales</taxon>
        <taxon>Paenibacillaceae</taxon>
        <taxon>Paenibacillus</taxon>
    </lineage>
</organism>
<accession>A0ABS7D5F2</accession>
<sequence>MEKPLVVLARLVTEVSEVIARETIPEEARGHFRAAAREALLGGRAMLGSLIDSLEADSGTGNTGSGSKPAARSARPIAIE</sequence>
<evidence type="ECO:0000313" key="2">
    <source>
        <dbReference type="EMBL" id="MBW7475154.1"/>
    </source>
</evidence>
<reference evidence="2 3" key="1">
    <citation type="submission" date="2021-07" db="EMBL/GenBank/DDBJ databases">
        <title>Paenibacillus radiodurans sp. nov., isolated from the southeastern edge of Tengger Desert.</title>
        <authorList>
            <person name="Zhang G."/>
        </authorList>
    </citation>
    <scope>NUCLEOTIDE SEQUENCE [LARGE SCALE GENOMIC DNA]</scope>
    <source>
        <strain evidence="2 3">DT7-4</strain>
    </source>
</reference>
<gene>
    <name evidence="2" type="ORF">K0T92_10380</name>
</gene>
<dbReference type="RefSeq" id="WP_219872386.1">
    <property type="nucleotide sequence ID" value="NZ_JAHZIJ010000005.1"/>
</dbReference>
<dbReference type="Proteomes" id="UP000812277">
    <property type="component" value="Unassembled WGS sequence"/>
</dbReference>